<comment type="subcellular location">
    <subcellularLocation>
        <location evidence="1">Membrane</location>
    </subcellularLocation>
</comment>
<keyword evidence="5" id="KW-0812">Transmembrane</keyword>
<accession>A0A0N0XL42</accession>
<dbReference type="InterPro" id="IPR004089">
    <property type="entry name" value="MCPsignal_dom"/>
</dbReference>
<feature type="transmembrane region" description="Helical" evidence="5">
    <location>
        <begin position="35"/>
        <end position="59"/>
    </location>
</feature>
<evidence type="ECO:0000256" key="4">
    <source>
        <dbReference type="PROSITE-ProRule" id="PRU00284"/>
    </source>
</evidence>
<dbReference type="GO" id="GO:0016020">
    <property type="term" value="C:membrane"/>
    <property type="evidence" value="ECO:0007669"/>
    <property type="project" value="UniProtKB-SubCell"/>
</dbReference>
<evidence type="ECO:0000313" key="8">
    <source>
        <dbReference type="Proteomes" id="UP000037939"/>
    </source>
</evidence>
<comment type="similarity">
    <text evidence="3">Belongs to the methyl-accepting chemotaxis (MCP) protein family.</text>
</comment>
<name>A0A0N0XL42_9NEIS</name>
<dbReference type="GO" id="GO:0007165">
    <property type="term" value="P:signal transduction"/>
    <property type="evidence" value="ECO:0007669"/>
    <property type="project" value="UniProtKB-KW"/>
</dbReference>
<dbReference type="PANTHER" id="PTHR32089">
    <property type="entry name" value="METHYL-ACCEPTING CHEMOTAXIS PROTEIN MCPB"/>
    <property type="match status" value="1"/>
</dbReference>
<evidence type="ECO:0000256" key="1">
    <source>
        <dbReference type="ARBA" id="ARBA00004370"/>
    </source>
</evidence>
<dbReference type="Pfam" id="PF13416">
    <property type="entry name" value="SBP_bac_8"/>
    <property type="match status" value="1"/>
</dbReference>
<proteinExistence type="inferred from homology"/>
<dbReference type="Proteomes" id="UP000037939">
    <property type="component" value="Unassembled WGS sequence"/>
</dbReference>
<dbReference type="SUPFAM" id="SSF53850">
    <property type="entry name" value="Periplasmic binding protein-like II"/>
    <property type="match status" value="1"/>
</dbReference>
<dbReference type="InterPro" id="IPR006059">
    <property type="entry name" value="SBP"/>
</dbReference>
<dbReference type="SMART" id="SM00283">
    <property type="entry name" value="MA"/>
    <property type="match status" value="1"/>
</dbReference>
<keyword evidence="5" id="KW-0472">Membrane</keyword>
<reference evidence="7 8" key="1">
    <citation type="submission" date="2015-07" db="EMBL/GenBank/DDBJ databases">
        <title>Draft genome sequence of the Amantichitinum ursilacus IGB-41, a new chitin-degrading bacterium.</title>
        <authorList>
            <person name="Kirstahler P."/>
            <person name="Guenther M."/>
            <person name="Grumaz C."/>
            <person name="Rupp S."/>
            <person name="Zibek S."/>
            <person name="Sohn K."/>
        </authorList>
    </citation>
    <scope>NUCLEOTIDE SEQUENCE [LARGE SCALE GENOMIC DNA]</scope>
    <source>
        <strain evidence="7 8">IGB-41</strain>
    </source>
</reference>
<organism evidence="7 8">
    <name type="scientific">Amantichitinum ursilacus</name>
    <dbReference type="NCBI Taxonomy" id="857265"/>
    <lineage>
        <taxon>Bacteria</taxon>
        <taxon>Pseudomonadati</taxon>
        <taxon>Pseudomonadota</taxon>
        <taxon>Betaproteobacteria</taxon>
        <taxon>Neisseriales</taxon>
        <taxon>Chitinibacteraceae</taxon>
        <taxon>Amantichitinum</taxon>
    </lineage>
</organism>
<dbReference type="Pfam" id="PF00015">
    <property type="entry name" value="MCPsignal"/>
    <property type="match status" value="1"/>
</dbReference>
<gene>
    <name evidence="7" type="ORF">WG78_00875</name>
</gene>
<feature type="domain" description="Methyl-accepting transducer" evidence="6">
    <location>
        <begin position="114"/>
        <end position="350"/>
    </location>
</feature>
<evidence type="ECO:0000256" key="5">
    <source>
        <dbReference type="SAM" id="Phobius"/>
    </source>
</evidence>
<evidence type="ECO:0000256" key="3">
    <source>
        <dbReference type="ARBA" id="ARBA00029447"/>
    </source>
</evidence>
<evidence type="ECO:0000256" key="2">
    <source>
        <dbReference type="ARBA" id="ARBA00023224"/>
    </source>
</evidence>
<dbReference type="Gene3D" id="3.40.190.10">
    <property type="entry name" value="Periplasmic binding protein-like II"/>
    <property type="match status" value="2"/>
</dbReference>
<dbReference type="PROSITE" id="PS51257">
    <property type="entry name" value="PROKAR_LIPOPROTEIN"/>
    <property type="match status" value="1"/>
</dbReference>
<dbReference type="GO" id="GO:0006935">
    <property type="term" value="P:chemotaxis"/>
    <property type="evidence" value="ECO:0007669"/>
    <property type="project" value="UniProtKB-ARBA"/>
</dbReference>
<dbReference type="EMBL" id="LAQT01000001">
    <property type="protein sequence ID" value="KPC55167.1"/>
    <property type="molecule type" value="Genomic_DNA"/>
</dbReference>
<evidence type="ECO:0000259" key="6">
    <source>
        <dbReference type="PROSITE" id="PS50111"/>
    </source>
</evidence>
<sequence>MLHSMRGRLLALVAGSSGVACVVGASISQGGMPSAGGVATALMLAAAITAVVALAAGWIMQPLRRIESTLHQLGNGSADLSIRFAETGDTAALAAPLNRFIGGQQSLLREVQREMEALALSLHELTAVTAQISADTRQQSDHAAASAATVEQITESISRIADSARDVDEVVAETQSMSGQSAHAVQSVSDEVERVASAMSGLGGTMSNLNTSANEISGIVGVIKDIAGQTNLLALNAAIEAARAGEQGRGFAVVADEVRKLAERTQAATVDIARRIESVNTETHAATDDMSRTSAGVAQSVERAGEARAHMLEIAERMNGVAQVVRQIAHATQEQSSATETMARAAGHISDMTQATDSALTQATQTLKTVDERAKVLLQAVGKFQLADIEVLHWWLSRSEARAVFELKTRLNQRGHHWMDTPAGNGDPMAALNARVQAGKAPTAAANRIINIGKWSQAGVLADLNEPARSGGWSKLLPAVFDKMIQVDGRYVAIPLGVARVNTVWVNTRLIQKVGGSQPRSWPEFLALCDKLHNAGITPLALGEQDWQIASLLETLQAAQGADFYRACFVDRDAAALGGGKMVEAFELFRKLKPYCTEDKAGRDWNLATGDVLNGRAAMQIMGDWAKPEFIQAGKHQGSDYIGWPAPSPRGEFSFAADALIMFRQQDPAKQAAQRDLVELVMSQEGQEAFNLFKGNIPARSDVPLGKFDGYSRQAAQDFAQAASGNVLVPSWAHSQCLAEAAREACMKVAREFWRSPAMSAAEAARQFASAARQQ</sequence>
<dbReference type="Gene3D" id="1.10.287.950">
    <property type="entry name" value="Methyl-accepting chemotaxis protein"/>
    <property type="match status" value="1"/>
</dbReference>
<keyword evidence="5" id="KW-1133">Transmembrane helix</keyword>
<dbReference type="OrthoDB" id="5580590at2"/>
<keyword evidence="8" id="KW-1185">Reference proteome</keyword>
<dbReference type="PANTHER" id="PTHR32089:SF112">
    <property type="entry name" value="LYSOZYME-LIKE PROTEIN-RELATED"/>
    <property type="match status" value="1"/>
</dbReference>
<keyword evidence="2 4" id="KW-0807">Transducer</keyword>
<comment type="caution">
    <text evidence="7">The sequence shown here is derived from an EMBL/GenBank/DDBJ whole genome shotgun (WGS) entry which is preliminary data.</text>
</comment>
<dbReference type="PROSITE" id="PS50111">
    <property type="entry name" value="CHEMOTAXIS_TRANSDUC_2"/>
    <property type="match status" value="1"/>
</dbReference>
<protein>
    <submittedName>
        <fullName evidence="7">Putative sugar-binding periplasmic protein</fullName>
    </submittedName>
</protein>
<dbReference type="SUPFAM" id="SSF58104">
    <property type="entry name" value="Methyl-accepting chemotaxis protein (MCP) signaling domain"/>
    <property type="match status" value="1"/>
</dbReference>
<dbReference type="CDD" id="cd11386">
    <property type="entry name" value="MCP_signal"/>
    <property type="match status" value="1"/>
</dbReference>
<dbReference type="STRING" id="857265.WG78_00875"/>
<dbReference type="AlphaFoldDB" id="A0A0N0XL42"/>
<dbReference type="RefSeq" id="WP_083458669.1">
    <property type="nucleotide sequence ID" value="NZ_LAQT01000001.1"/>
</dbReference>
<dbReference type="FunFam" id="1.10.287.950:FF:000001">
    <property type="entry name" value="Methyl-accepting chemotaxis sensory transducer"/>
    <property type="match status" value="1"/>
</dbReference>
<evidence type="ECO:0000313" key="7">
    <source>
        <dbReference type="EMBL" id="KPC55167.1"/>
    </source>
</evidence>